<evidence type="ECO:0008006" key="4">
    <source>
        <dbReference type="Google" id="ProtNLM"/>
    </source>
</evidence>
<keyword evidence="1" id="KW-0472">Membrane</keyword>
<sequence length="332" mass="37311">MEFLDAAADIALIERRAILSCPACNEAIEAEAATEELCPFCGEAFADHGGVRRKPVYRLGVHGTRDIPWVVVIHGFNTHGEWQQDLSWRMGNKLKYSAPVLIYKYGLIRFSVLVRWRHRQLARKLGTTIRSAVEYARANRIPEPPDVILHSFGSQLFVQLLAMTEFDDLKFGRVIAAGTVIRPDYNWTDRISQGRLEAVFCHCGGKDWAVPLAQYFIPGTGPGARRGFSDNAVINVMNEHYGHGGCSEIKELEANLAPGGLWDRFLRRHPSTFDGDPNLYRPKAWRPMWAPIRGIVRIAGVFLMALIAAIAITSISWAWLKAIIWTGIARLF</sequence>
<keyword evidence="3" id="KW-1185">Reference proteome</keyword>
<reference evidence="2 3" key="1">
    <citation type="journal article" date="2020" name="Genome Biol. Evol.">
        <title>Rhizobium dioscoreae sp. nov., a plant growth-promoting bacterium isolated from yam (Dioscorea species).</title>
        <authorList>
            <person name="Ouyabe M."/>
            <person name="Tanaka N."/>
            <person name="Shiwa Y."/>
            <person name="Fujita N."/>
            <person name="Kikuno H."/>
            <person name="Babil P."/>
            <person name="Shiwachi H."/>
        </authorList>
    </citation>
    <scope>NUCLEOTIDE SEQUENCE [LARGE SCALE GENOMIC DNA]</scope>
    <source>
        <strain evidence="2 3">S-93</strain>
    </source>
</reference>
<gene>
    <name evidence="2" type="ORF">RsS93_58210</name>
</gene>
<proteinExistence type="predicted"/>
<keyword evidence="1" id="KW-0812">Transmembrane</keyword>
<dbReference type="RefSeq" id="WP_152094766.1">
    <property type="nucleotide sequence ID" value="NZ_BLAJ01000015.1"/>
</dbReference>
<protein>
    <recommendedName>
        <fullName evidence="4">Alpha/beta hydrolase</fullName>
    </recommendedName>
</protein>
<accession>A0ABQ0ZD29</accession>
<evidence type="ECO:0000256" key="1">
    <source>
        <dbReference type="SAM" id="Phobius"/>
    </source>
</evidence>
<feature type="transmembrane region" description="Helical" evidence="1">
    <location>
        <begin position="295"/>
        <end position="320"/>
    </location>
</feature>
<dbReference type="SUPFAM" id="SSF53474">
    <property type="entry name" value="alpha/beta-Hydrolases"/>
    <property type="match status" value="1"/>
</dbReference>
<evidence type="ECO:0000313" key="2">
    <source>
        <dbReference type="EMBL" id="GES53207.1"/>
    </source>
</evidence>
<comment type="caution">
    <text evidence="2">The sequence shown here is derived from an EMBL/GenBank/DDBJ whole genome shotgun (WGS) entry which is preliminary data.</text>
</comment>
<dbReference type="EMBL" id="BLAJ01000015">
    <property type="protein sequence ID" value="GES53207.1"/>
    <property type="molecule type" value="Genomic_DNA"/>
</dbReference>
<evidence type="ECO:0000313" key="3">
    <source>
        <dbReference type="Proteomes" id="UP000390335"/>
    </source>
</evidence>
<dbReference type="InterPro" id="IPR029058">
    <property type="entry name" value="AB_hydrolase_fold"/>
</dbReference>
<name>A0ABQ0ZD29_9HYPH</name>
<dbReference type="Proteomes" id="UP000390335">
    <property type="component" value="Unassembled WGS sequence"/>
</dbReference>
<organism evidence="2 3">
    <name type="scientific">Rhizobium dioscoreae</name>
    <dbReference type="NCBI Taxonomy" id="2653122"/>
    <lineage>
        <taxon>Bacteria</taxon>
        <taxon>Pseudomonadati</taxon>
        <taxon>Pseudomonadota</taxon>
        <taxon>Alphaproteobacteria</taxon>
        <taxon>Hyphomicrobiales</taxon>
        <taxon>Rhizobiaceae</taxon>
        <taxon>Rhizobium/Agrobacterium group</taxon>
        <taxon>Rhizobium</taxon>
    </lineage>
</organism>
<keyword evidence="1" id="KW-1133">Transmembrane helix</keyword>